<proteinExistence type="predicted"/>
<dbReference type="AlphaFoldDB" id="A0A0E9Q0X1"/>
<dbReference type="EMBL" id="GBXM01098041">
    <property type="protein sequence ID" value="JAH10536.1"/>
    <property type="molecule type" value="Transcribed_RNA"/>
</dbReference>
<sequence>MVLIKFISFACILFIL</sequence>
<name>A0A0E9Q0X1_ANGAN</name>
<reference evidence="1" key="1">
    <citation type="submission" date="2014-11" db="EMBL/GenBank/DDBJ databases">
        <authorList>
            <person name="Amaro Gonzalez C."/>
        </authorList>
    </citation>
    <scope>NUCLEOTIDE SEQUENCE</scope>
</reference>
<accession>A0A0E9Q0X1</accession>
<protein>
    <submittedName>
        <fullName evidence="1">Uncharacterized protein</fullName>
    </submittedName>
</protein>
<reference evidence="1" key="2">
    <citation type="journal article" date="2015" name="Fish Shellfish Immunol.">
        <title>Early steps in the European eel (Anguilla anguilla)-Vibrio vulnificus interaction in the gills: Role of the RtxA13 toxin.</title>
        <authorList>
            <person name="Callol A."/>
            <person name="Pajuelo D."/>
            <person name="Ebbesson L."/>
            <person name="Teles M."/>
            <person name="MacKenzie S."/>
            <person name="Amaro C."/>
        </authorList>
    </citation>
    <scope>NUCLEOTIDE SEQUENCE</scope>
</reference>
<organism evidence="1">
    <name type="scientific">Anguilla anguilla</name>
    <name type="common">European freshwater eel</name>
    <name type="synonym">Muraena anguilla</name>
    <dbReference type="NCBI Taxonomy" id="7936"/>
    <lineage>
        <taxon>Eukaryota</taxon>
        <taxon>Metazoa</taxon>
        <taxon>Chordata</taxon>
        <taxon>Craniata</taxon>
        <taxon>Vertebrata</taxon>
        <taxon>Euteleostomi</taxon>
        <taxon>Actinopterygii</taxon>
        <taxon>Neopterygii</taxon>
        <taxon>Teleostei</taxon>
        <taxon>Anguilliformes</taxon>
        <taxon>Anguillidae</taxon>
        <taxon>Anguilla</taxon>
    </lineage>
</organism>
<evidence type="ECO:0000313" key="1">
    <source>
        <dbReference type="EMBL" id="JAH10536.1"/>
    </source>
</evidence>